<dbReference type="SUPFAM" id="SSF51556">
    <property type="entry name" value="Metallo-dependent hydrolases"/>
    <property type="match status" value="1"/>
</dbReference>
<feature type="binding site" evidence="4">
    <location>
        <position position="143"/>
    </location>
    <ligand>
        <name>a divalent metal cation</name>
        <dbReference type="ChEBI" id="CHEBI:60240"/>
        <label>2</label>
    </ligand>
</feature>
<evidence type="ECO:0000256" key="4">
    <source>
        <dbReference type="PIRSR" id="PIRSR005902-1"/>
    </source>
</evidence>
<evidence type="ECO:0000313" key="5">
    <source>
        <dbReference type="EMBL" id="MBB2199141.1"/>
    </source>
</evidence>
<dbReference type="EMBL" id="JABEQP010000015">
    <property type="protein sequence ID" value="MBB2199141.1"/>
    <property type="molecule type" value="Genomic_DNA"/>
</dbReference>
<dbReference type="Proteomes" id="UP000530320">
    <property type="component" value="Unassembled WGS sequence"/>
</dbReference>
<evidence type="ECO:0000256" key="3">
    <source>
        <dbReference type="ARBA" id="ARBA00022801"/>
    </source>
</evidence>
<evidence type="ECO:0000313" key="6">
    <source>
        <dbReference type="Proteomes" id="UP000530320"/>
    </source>
</evidence>
<dbReference type="PANTHER" id="PTHR46124:SF2">
    <property type="entry name" value="D-AMINOACYL-TRNA DEACYLASE"/>
    <property type="match status" value="1"/>
</dbReference>
<dbReference type="InterPro" id="IPR015991">
    <property type="entry name" value="TatD/YcfH-like"/>
</dbReference>
<name>A0A7W4K2D9_9PROT</name>
<dbReference type="Gene3D" id="3.20.20.140">
    <property type="entry name" value="Metal-dependent hydrolases"/>
    <property type="match status" value="1"/>
</dbReference>
<feature type="binding site" evidence="4">
    <location>
        <position position="23"/>
    </location>
    <ligand>
        <name>a divalent metal cation</name>
        <dbReference type="ChEBI" id="CHEBI:60240"/>
        <label>1</label>
    </ligand>
</feature>
<dbReference type="GO" id="GO:0004536">
    <property type="term" value="F:DNA nuclease activity"/>
    <property type="evidence" value="ECO:0007669"/>
    <property type="project" value="InterPro"/>
</dbReference>
<feature type="binding site" evidence="4">
    <location>
        <position position="21"/>
    </location>
    <ligand>
        <name>a divalent metal cation</name>
        <dbReference type="ChEBI" id="CHEBI:60240"/>
        <label>1</label>
    </ligand>
</feature>
<evidence type="ECO:0000256" key="1">
    <source>
        <dbReference type="ARBA" id="ARBA00009275"/>
    </source>
</evidence>
<dbReference type="CDD" id="cd01310">
    <property type="entry name" value="TatD_DNAse"/>
    <property type="match status" value="1"/>
</dbReference>
<comment type="caution">
    <text evidence="5">The sequence shown here is derived from an EMBL/GenBank/DDBJ whole genome shotgun (WGS) entry which is preliminary data.</text>
</comment>
<accession>A0A7W4K2D9</accession>
<dbReference type="GO" id="GO:0016788">
    <property type="term" value="F:hydrolase activity, acting on ester bonds"/>
    <property type="evidence" value="ECO:0007669"/>
    <property type="project" value="InterPro"/>
</dbReference>
<feature type="binding site" evidence="4">
    <location>
        <position position="107"/>
    </location>
    <ligand>
        <name>a divalent metal cation</name>
        <dbReference type="ChEBI" id="CHEBI:60240"/>
        <label>1</label>
    </ligand>
</feature>
<gene>
    <name evidence="5" type="ORF">HLH44_17110</name>
</gene>
<dbReference type="GO" id="GO:0005829">
    <property type="term" value="C:cytosol"/>
    <property type="evidence" value="ECO:0007669"/>
    <property type="project" value="TreeGrafter"/>
</dbReference>
<feature type="binding site" evidence="4">
    <location>
        <position position="169"/>
    </location>
    <ligand>
        <name>a divalent metal cation</name>
        <dbReference type="ChEBI" id="CHEBI:60240"/>
        <label>2</label>
    </ligand>
</feature>
<comment type="similarity">
    <text evidence="1">Belongs to the metallo-dependent hydrolases superfamily. TatD-type hydrolase family.</text>
</comment>
<dbReference type="NCBIfam" id="TIGR00010">
    <property type="entry name" value="YchF/TatD family DNA exonuclease"/>
    <property type="match status" value="1"/>
</dbReference>
<keyword evidence="2 4" id="KW-0479">Metal-binding</keyword>
<evidence type="ECO:0000256" key="2">
    <source>
        <dbReference type="ARBA" id="ARBA00022723"/>
    </source>
</evidence>
<dbReference type="Pfam" id="PF01026">
    <property type="entry name" value="TatD_DNase"/>
    <property type="match status" value="1"/>
</dbReference>
<keyword evidence="3 5" id="KW-0378">Hydrolase</keyword>
<dbReference type="PIRSF" id="PIRSF005902">
    <property type="entry name" value="DNase_TatD"/>
    <property type="match status" value="1"/>
</dbReference>
<dbReference type="AlphaFoldDB" id="A0A7W4K2D9"/>
<dbReference type="InterPro" id="IPR001130">
    <property type="entry name" value="TatD-like"/>
</dbReference>
<organism evidence="5 6">
    <name type="scientific">Gluconacetobacter dulcium</name>
    <dbReference type="NCBI Taxonomy" id="2729096"/>
    <lineage>
        <taxon>Bacteria</taxon>
        <taxon>Pseudomonadati</taxon>
        <taxon>Pseudomonadota</taxon>
        <taxon>Alphaproteobacteria</taxon>
        <taxon>Acetobacterales</taxon>
        <taxon>Acetobacteraceae</taxon>
        <taxon>Gluconacetobacter</taxon>
    </lineage>
</organism>
<feature type="binding site" evidence="4">
    <location>
        <position position="219"/>
    </location>
    <ligand>
        <name>a divalent metal cation</name>
        <dbReference type="ChEBI" id="CHEBI:60240"/>
        <label>1</label>
    </ligand>
</feature>
<dbReference type="FunFam" id="3.20.20.140:FF:000005">
    <property type="entry name" value="TatD family hydrolase"/>
    <property type="match status" value="1"/>
</dbReference>
<protein>
    <submittedName>
        <fullName evidence="5">TatD family hydrolase</fullName>
    </submittedName>
</protein>
<sequence length="282" mass="30867">MHVNSDERTGTAPLLRLADSHCHLDFPELQNDYDAVLARARAVGIRHFLTIGVSVRDFPRVLARAEGTQDIFCSVGTHPHWADQETDVTADELVAITAHPKVVGIGEVGLDTFFTEASWDAQMRNLLVHIDAARRTQLPLIVHSVKQDDAMATVLRRAHATGAFPVVMHCFSGGRALARANLEMGHYLSFSGLLTYEDRPDLREIAAELPADRILIETDAPSLAPAPHADQRNEPAYIVHTLEVLARLRNVRPQALAEQTTANFLRAFGKIPASAAPITGVS</sequence>
<proteinExistence type="inferred from homology"/>
<dbReference type="GO" id="GO:0046872">
    <property type="term" value="F:metal ion binding"/>
    <property type="evidence" value="ECO:0007669"/>
    <property type="project" value="UniProtKB-KW"/>
</dbReference>
<reference evidence="5 6" key="1">
    <citation type="submission" date="2020-04" db="EMBL/GenBank/DDBJ databases">
        <title>Description of novel Gluconacetobacter.</title>
        <authorList>
            <person name="Sombolestani A."/>
        </authorList>
    </citation>
    <scope>NUCLEOTIDE SEQUENCE [LARGE SCALE GENOMIC DNA]</scope>
    <source>
        <strain evidence="5 6">LMG 22058</strain>
    </source>
</reference>
<dbReference type="PANTHER" id="PTHR46124">
    <property type="entry name" value="D-AMINOACYL-TRNA DEACYLASE"/>
    <property type="match status" value="1"/>
</dbReference>
<dbReference type="InterPro" id="IPR032466">
    <property type="entry name" value="Metal_Hydrolase"/>
</dbReference>